<dbReference type="EMBL" id="MGFH01000157">
    <property type="protein sequence ID" value="OGM03727.1"/>
    <property type="molecule type" value="Genomic_DNA"/>
</dbReference>
<protein>
    <submittedName>
        <fullName evidence="3">Uncharacterized protein</fullName>
    </submittedName>
</protein>
<feature type="transmembrane region" description="Helical" evidence="2">
    <location>
        <begin position="43"/>
        <end position="60"/>
    </location>
</feature>
<accession>A0A1F7WME4</accession>
<keyword evidence="2" id="KW-0472">Membrane</keyword>
<feature type="transmembrane region" description="Helical" evidence="2">
    <location>
        <begin position="153"/>
        <end position="177"/>
    </location>
</feature>
<evidence type="ECO:0000256" key="2">
    <source>
        <dbReference type="SAM" id="Phobius"/>
    </source>
</evidence>
<feature type="transmembrane region" description="Helical" evidence="2">
    <location>
        <begin position="189"/>
        <end position="209"/>
    </location>
</feature>
<organism evidence="3 4">
    <name type="scientific">Candidatus Wallbacteria bacterium GWC2_49_35</name>
    <dbReference type="NCBI Taxonomy" id="1817813"/>
    <lineage>
        <taxon>Bacteria</taxon>
        <taxon>Candidatus Walliibacteriota</taxon>
    </lineage>
</organism>
<evidence type="ECO:0000313" key="3">
    <source>
        <dbReference type="EMBL" id="OGM03727.1"/>
    </source>
</evidence>
<dbReference type="Proteomes" id="UP000178735">
    <property type="component" value="Unassembled WGS sequence"/>
</dbReference>
<evidence type="ECO:0000256" key="1">
    <source>
        <dbReference type="SAM" id="MobiDB-lite"/>
    </source>
</evidence>
<feature type="transmembrane region" description="Helical" evidence="2">
    <location>
        <begin position="221"/>
        <end position="242"/>
    </location>
</feature>
<feature type="compositionally biased region" description="Basic and acidic residues" evidence="1">
    <location>
        <begin position="1"/>
        <end position="10"/>
    </location>
</feature>
<keyword evidence="2" id="KW-1133">Transmembrane helix</keyword>
<feature type="transmembrane region" description="Helical" evidence="2">
    <location>
        <begin position="72"/>
        <end position="92"/>
    </location>
</feature>
<feature type="transmembrane region" description="Helical" evidence="2">
    <location>
        <begin position="248"/>
        <end position="266"/>
    </location>
</feature>
<dbReference type="AlphaFoldDB" id="A0A1F7WME4"/>
<name>A0A1F7WME4_9BACT</name>
<gene>
    <name evidence="3" type="ORF">A2008_08725</name>
</gene>
<sequence>MNDNEFKDKSINAGGAAGEAGKLPPGGDSGYKSGYYLQLSEEFFKYSFFLLFIVFGALYYRNYILPPDYSPVKAAGLFFLIYFVFGIFYILLPLKRMLFSNLQIYRKKLNLNSKYEQLVSKAVSHTLQNHDASAFQAGAKSKTAALITCRTDYYVAFAPFFLSLCLSVAAFSVFSAVNENASAVRSFNLIAAAYLLIGFVAALTGFRHFINRPDSTHRGFLLLILVLNSFFSVSLCVNFPLFAHYKNLLAIVNLIMLGYFLYCVLYKDDLTAFVRTPDRNIYVMSLNSAGGAVHGFEKIEFGTICKFVQTPFAIGFTIYEREDETGFGGLYYCDTSKEALEKVLEVFSDRIAEKGETPAAEAGVPKNSVNFFEPLSVAALARKYGSGQTLVLLAINIVSAAMFYEIFMFLAAGK</sequence>
<keyword evidence="2" id="KW-0812">Transmembrane</keyword>
<feature type="region of interest" description="Disordered" evidence="1">
    <location>
        <begin position="1"/>
        <end position="21"/>
    </location>
</feature>
<feature type="transmembrane region" description="Helical" evidence="2">
    <location>
        <begin position="390"/>
        <end position="412"/>
    </location>
</feature>
<dbReference type="STRING" id="1817813.A2008_08725"/>
<reference evidence="3 4" key="1">
    <citation type="journal article" date="2016" name="Nat. Commun.">
        <title>Thousands of microbial genomes shed light on interconnected biogeochemical processes in an aquifer system.</title>
        <authorList>
            <person name="Anantharaman K."/>
            <person name="Brown C.T."/>
            <person name="Hug L.A."/>
            <person name="Sharon I."/>
            <person name="Castelle C.J."/>
            <person name="Probst A.J."/>
            <person name="Thomas B.C."/>
            <person name="Singh A."/>
            <person name="Wilkins M.J."/>
            <person name="Karaoz U."/>
            <person name="Brodie E.L."/>
            <person name="Williams K.H."/>
            <person name="Hubbard S.S."/>
            <person name="Banfield J.F."/>
        </authorList>
    </citation>
    <scope>NUCLEOTIDE SEQUENCE [LARGE SCALE GENOMIC DNA]</scope>
</reference>
<proteinExistence type="predicted"/>
<evidence type="ECO:0000313" key="4">
    <source>
        <dbReference type="Proteomes" id="UP000178735"/>
    </source>
</evidence>
<comment type="caution">
    <text evidence="3">The sequence shown here is derived from an EMBL/GenBank/DDBJ whole genome shotgun (WGS) entry which is preliminary data.</text>
</comment>